<accession>A0A484LWL5</accession>
<evidence type="ECO:0000256" key="5">
    <source>
        <dbReference type="ARBA" id="ARBA00023015"/>
    </source>
</evidence>
<keyword evidence="10" id="KW-0539">Nucleus</keyword>
<dbReference type="OrthoDB" id="1929298at2759"/>
<dbReference type="InterPro" id="IPR036093">
    <property type="entry name" value="NAC_dom_sf"/>
</dbReference>
<dbReference type="GO" id="GO:0006355">
    <property type="term" value="P:regulation of DNA-templated transcription"/>
    <property type="evidence" value="ECO:0007669"/>
    <property type="project" value="InterPro"/>
</dbReference>
<evidence type="ECO:0000259" key="12">
    <source>
        <dbReference type="PROSITE" id="PS51005"/>
    </source>
</evidence>
<evidence type="ECO:0000313" key="14">
    <source>
        <dbReference type="Proteomes" id="UP000595140"/>
    </source>
</evidence>
<organism evidence="13 14">
    <name type="scientific">Cuscuta campestris</name>
    <dbReference type="NCBI Taxonomy" id="132261"/>
    <lineage>
        <taxon>Eukaryota</taxon>
        <taxon>Viridiplantae</taxon>
        <taxon>Streptophyta</taxon>
        <taxon>Embryophyta</taxon>
        <taxon>Tracheophyta</taxon>
        <taxon>Spermatophyta</taxon>
        <taxon>Magnoliopsida</taxon>
        <taxon>eudicotyledons</taxon>
        <taxon>Gunneridae</taxon>
        <taxon>Pentapetalae</taxon>
        <taxon>asterids</taxon>
        <taxon>lamiids</taxon>
        <taxon>Solanales</taxon>
        <taxon>Convolvulaceae</taxon>
        <taxon>Cuscuteae</taxon>
        <taxon>Cuscuta</taxon>
        <taxon>Cuscuta subgen. Grammica</taxon>
        <taxon>Cuscuta sect. Cleistogrammica</taxon>
    </lineage>
</organism>
<dbReference type="SUPFAM" id="SSF101941">
    <property type="entry name" value="NAC domain"/>
    <property type="match status" value="1"/>
</dbReference>
<dbReference type="FunFam" id="2.170.150.80:FF:000006">
    <property type="entry name" value="NAC domain-containing protein 100-like"/>
    <property type="match status" value="1"/>
</dbReference>
<dbReference type="PANTHER" id="PTHR31744">
    <property type="entry name" value="PROTEIN CUP-SHAPED COTYLEDON 2-RELATED"/>
    <property type="match status" value="1"/>
</dbReference>
<evidence type="ECO:0000256" key="7">
    <source>
        <dbReference type="ARBA" id="ARBA00023136"/>
    </source>
</evidence>
<dbReference type="Pfam" id="PF02365">
    <property type="entry name" value="NAM"/>
    <property type="match status" value="1"/>
</dbReference>
<dbReference type="GO" id="GO:0005634">
    <property type="term" value="C:nucleus"/>
    <property type="evidence" value="ECO:0007669"/>
    <property type="project" value="UniProtKB-SubCell"/>
</dbReference>
<evidence type="ECO:0000256" key="8">
    <source>
        <dbReference type="ARBA" id="ARBA00023159"/>
    </source>
</evidence>
<name>A0A484LWL5_9ASTE</name>
<dbReference type="PROSITE" id="PS51005">
    <property type="entry name" value="NAC"/>
    <property type="match status" value="1"/>
</dbReference>
<evidence type="ECO:0000256" key="6">
    <source>
        <dbReference type="ARBA" id="ARBA00023125"/>
    </source>
</evidence>
<keyword evidence="4 11" id="KW-1133">Transmembrane helix</keyword>
<keyword evidence="5" id="KW-0805">Transcription regulation</keyword>
<gene>
    <name evidence="13" type="ORF">CCAM_LOCUS21944</name>
</gene>
<evidence type="ECO:0000256" key="11">
    <source>
        <dbReference type="SAM" id="Phobius"/>
    </source>
</evidence>
<dbReference type="GO" id="GO:0016020">
    <property type="term" value="C:membrane"/>
    <property type="evidence" value="ECO:0007669"/>
    <property type="project" value="UniProtKB-SubCell"/>
</dbReference>
<keyword evidence="9" id="KW-0804">Transcription</keyword>
<evidence type="ECO:0000256" key="3">
    <source>
        <dbReference type="ARBA" id="ARBA00022692"/>
    </source>
</evidence>
<dbReference type="Gene3D" id="2.170.150.80">
    <property type="entry name" value="NAC domain"/>
    <property type="match status" value="1"/>
</dbReference>
<proteinExistence type="predicted"/>
<keyword evidence="7 11" id="KW-0472">Membrane</keyword>
<keyword evidence="3 11" id="KW-0812">Transmembrane</keyword>
<evidence type="ECO:0000256" key="2">
    <source>
        <dbReference type="ARBA" id="ARBA00004167"/>
    </source>
</evidence>
<dbReference type="AlphaFoldDB" id="A0A484LWL5"/>
<sequence>MKVTSNSSSPASLPRGRFPPGFRFHPTDEELILYYLKRKICHRRILIDAICETDVYKWDPEDLPELSKLKTGDRQWFFFSPKDRKYPNRVRSHRATEHGYWKMSGKDRIITWNSRSVGAKKTLVFYKGRAPSGIRTDWVMHEYTLDEEEFRRCCSSQQDYYVLYKVFKKSGAGPKNFESYGAPFNEEEWEKDDDNDVEEILDQEKATDPVNEVIALIDNTKETPNTQFECPGNVDIEGVWLNTTGNEAPLIQAMAADEEQHTGEEEDREGIMPEQNVLTHVTTTLQQHGNVQDINFEVTQPPQVVLQKEAPDVVTSFTATCPEKTQDLAGEDLLEDFLEIDDLTAVFNGEQVQKLDTQLVDGFDGLGGFDMYQDAASVFLDDDGVGGTMEGCGQAAATEPPHHVNNNAIVNPVSTFFSDFPELVVNNSQQQFYFNNEGNGVSNHHMWMPHHNHQSPHIFTTSQASIQGAIPPGVNYNNNYLMLGTVQNTRQDDDPAVTNSSFSAALWAFLESIPTTPASASEKAMVINTSTTFERMTSFARLKRKNGKSVNVLVAAGTTTTTTTTTITTTKRNPRGGGGFLCFSLLGLLCAMLWLVFAPSFDGVALLSRRLYSSS</sequence>
<keyword evidence="8" id="KW-0010">Activator</keyword>
<dbReference type="GO" id="GO:0000976">
    <property type="term" value="F:transcription cis-regulatory region binding"/>
    <property type="evidence" value="ECO:0007669"/>
    <property type="project" value="UniProtKB-ARBA"/>
</dbReference>
<feature type="domain" description="NAC" evidence="12">
    <location>
        <begin position="18"/>
        <end position="169"/>
    </location>
</feature>
<dbReference type="Proteomes" id="UP000595140">
    <property type="component" value="Unassembled WGS sequence"/>
</dbReference>
<evidence type="ECO:0000256" key="4">
    <source>
        <dbReference type="ARBA" id="ARBA00022989"/>
    </source>
</evidence>
<evidence type="ECO:0000256" key="1">
    <source>
        <dbReference type="ARBA" id="ARBA00004123"/>
    </source>
</evidence>
<reference evidence="13 14" key="1">
    <citation type="submission" date="2018-04" db="EMBL/GenBank/DDBJ databases">
        <authorList>
            <person name="Vogel A."/>
        </authorList>
    </citation>
    <scope>NUCLEOTIDE SEQUENCE [LARGE SCALE GENOMIC DNA]</scope>
</reference>
<keyword evidence="6" id="KW-0238">DNA-binding</keyword>
<dbReference type="EMBL" id="OOIL02002089">
    <property type="protein sequence ID" value="VFQ80168.1"/>
    <property type="molecule type" value="Genomic_DNA"/>
</dbReference>
<protein>
    <recommendedName>
        <fullName evidence="12">NAC domain-containing protein</fullName>
    </recommendedName>
</protein>
<evidence type="ECO:0000313" key="13">
    <source>
        <dbReference type="EMBL" id="VFQ80168.1"/>
    </source>
</evidence>
<evidence type="ECO:0000256" key="10">
    <source>
        <dbReference type="ARBA" id="ARBA00023242"/>
    </source>
</evidence>
<dbReference type="PANTHER" id="PTHR31744:SF216">
    <property type="entry name" value="NAC TRANSCRIPTION FACTOR"/>
    <property type="match status" value="1"/>
</dbReference>
<dbReference type="InterPro" id="IPR003441">
    <property type="entry name" value="NAC-dom"/>
</dbReference>
<keyword evidence="14" id="KW-1185">Reference proteome</keyword>
<comment type="subcellular location">
    <subcellularLocation>
        <location evidence="2">Membrane</location>
        <topology evidence="2">Single-pass membrane protein</topology>
    </subcellularLocation>
    <subcellularLocation>
        <location evidence="1">Nucleus</location>
    </subcellularLocation>
</comment>
<evidence type="ECO:0000256" key="9">
    <source>
        <dbReference type="ARBA" id="ARBA00023163"/>
    </source>
</evidence>
<feature type="transmembrane region" description="Helical" evidence="11">
    <location>
        <begin position="578"/>
        <end position="601"/>
    </location>
</feature>